<gene>
    <name evidence="1" type="ORF">Q9L58_006436</name>
</gene>
<proteinExistence type="predicted"/>
<evidence type="ECO:0000313" key="2">
    <source>
        <dbReference type="Proteomes" id="UP001447188"/>
    </source>
</evidence>
<sequence length="286" mass="31670">MVLFVDLSAPPPPYAAPIVAREAPLRHAPNRNHPLSALLATYPFLSSLARSLDHNDLYNLSSACWQFHANLSEYRKTLLSLSLRCSNDKPSADPDGDFDWRRLRGGRRCARDLVRGCLRCGTPVCRNCIHKPHVAQIHSRHRRLCQICRLTPTLLAPTQKRCSCMDGGWLCTHCAPIVTRQDDASRMWSTMSARGYLATGHGSVGCARDMGKCEGAGGVADMSPGEDERGSGGLGKVVGGVPVEWGVEMADNRWALVDEWKGMARSWCSWCDAVILSREDERRLEQ</sequence>
<reference evidence="1 2" key="1">
    <citation type="submission" date="2024-02" db="EMBL/GenBank/DDBJ databases">
        <title>Discinaceae phylogenomics.</title>
        <authorList>
            <person name="Dirks A.C."/>
            <person name="James T.Y."/>
        </authorList>
    </citation>
    <scope>NUCLEOTIDE SEQUENCE [LARGE SCALE GENOMIC DNA]</scope>
    <source>
        <strain evidence="1 2">ACD0624</strain>
    </source>
</reference>
<organism evidence="1 2">
    <name type="scientific">Discina gigas</name>
    <dbReference type="NCBI Taxonomy" id="1032678"/>
    <lineage>
        <taxon>Eukaryota</taxon>
        <taxon>Fungi</taxon>
        <taxon>Dikarya</taxon>
        <taxon>Ascomycota</taxon>
        <taxon>Pezizomycotina</taxon>
        <taxon>Pezizomycetes</taxon>
        <taxon>Pezizales</taxon>
        <taxon>Discinaceae</taxon>
        <taxon>Discina</taxon>
    </lineage>
</organism>
<dbReference type="EMBL" id="JBBBZM010000089">
    <property type="protein sequence ID" value="KAL0634641.1"/>
    <property type="molecule type" value="Genomic_DNA"/>
</dbReference>
<name>A0ABR3GF81_9PEZI</name>
<dbReference type="Proteomes" id="UP001447188">
    <property type="component" value="Unassembled WGS sequence"/>
</dbReference>
<keyword evidence="2" id="KW-1185">Reference proteome</keyword>
<protein>
    <submittedName>
        <fullName evidence="1">Uncharacterized protein</fullName>
    </submittedName>
</protein>
<comment type="caution">
    <text evidence="1">The sequence shown here is derived from an EMBL/GenBank/DDBJ whole genome shotgun (WGS) entry which is preliminary data.</text>
</comment>
<evidence type="ECO:0000313" key="1">
    <source>
        <dbReference type="EMBL" id="KAL0634641.1"/>
    </source>
</evidence>
<accession>A0ABR3GF81</accession>